<feature type="signal peptide" evidence="1">
    <location>
        <begin position="1"/>
        <end position="28"/>
    </location>
</feature>
<proteinExistence type="predicted"/>
<sequence length="450" mass="51666">MRRTLIIVLLTVVSLTTGKLLTTPPVYATSEKIESVESYSHKQSMLVSSNRHTYVWNVKHTKVEYDLREHPTINLYATKKVSLSLNSSPAENYYYVQNYTHKIHGYVLAKLLIAGRYIKGGYYSYPTKGILLSTISYPDDTNKAGAQSAYPLNGWKTSSSLRPFARMPSIKQMITVLKFFNNNSKNHNLSIGLRWRSNPGVRIVFKTINQPHVTVRMPVLQLYAGSKEDPYWDTRANFWEASDLVKSKAIPTTNFGKESYFAVNYGLEYRFPDTSAQHSLQTYLRDMEQIKRIYSSGLGANHNLSLVDLNGWLRYVVTDDIFYIPANKPVLKDDIWYGTQDPSSPLGEKWIIQRQRTLLKSLNPTISNIYRRIFNNGFTQFQYQNGKWQQQFEVSLQDSTSPDVAVRLYTPSSPVSDLEQPYTMIPPTSEATKALLYKPTSYFEKILSNR</sequence>
<name>A0A0R1NQ56_9LACO</name>
<reference evidence="2 3" key="1">
    <citation type="journal article" date="2015" name="Genome Announc.">
        <title>Expanding the biotechnology potential of lactobacilli through comparative genomics of 213 strains and associated genera.</title>
        <authorList>
            <person name="Sun Z."/>
            <person name="Harris H.M."/>
            <person name="McCann A."/>
            <person name="Guo C."/>
            <person name="Argimon S."/>
            <person name="Zhang W."/>
            <person name="Yang X."/>
            <person name="Jeffery I.B."/>
            <person name="Cooney J.C."/>
            <person name="Kagawa T.F."/>
            <person name="Liu W."/>
            <person name="Song Y."/>
            <person name="Salvetti E."/>
            <person name="Wrobel A."/>
            <person name="Rasinkangas P."/>
            <person name="Parkhill J."/>
            <person name="Rea M.C."/>
            <person name="O'Sullivan O."/>
            <person name="Ritari J."/>
            <person name="Douillard F.P."/>
            <person name="Paul Ross R."/>
            <person name="Yang R."/>
            <person name="Briner A.E."/>
            <person name="Felis G.E."/>
            <person name="de Vos W.M."/>
            <person name="Barrangou R."/>
            <person name="Klaenhammer T.R."/>
            <person name="Caufield P.W."/>
            <person name="Cui Y."/>
            <person name="Zhang H."/>
            <person name="O'Toole P.W."/>
        </authorList>
    </citation>
    <scope>NUCLEOTIDE SEQUENCE [LARGE SCALE GENOMIC DNA]</scope>
    <source>
        <strain evidence="2 3">DSM 19906</strain>
    </source>
</reference>
<accession>A0A0R1NQ56</accession>
<dbReference type="EMBL" id="AZEB01000057">
    <property type="protein sequence ID" value="KRL18603.1"/>
    <property type="molecule type" value="Genomic_DNA"/>
</dbReference>
<dbReference type="AlphaFoldDB" id="A0A0R1NQ56"/>
<protein>
    <submittedName>
        <fullName evidence="2">Uncharacterized protein</fullName>
    </submittedName>
</protein>
<keyword evidence="1" id="KW-0732">Signal</keyword>
<dbReference type="PATRIC" id="fig|1423766.4.peg.2407"/>
<organism evidence="2 3">
    <name type="scientific">Lentilactobacillus kisonensis DSM 19906 = JCM 15041</name>
    <dbReference type="NCBI Taxonomy" id="1423766"/>
    <lineage>
        <taxon>Bacteria</taxon>
        <taxon>Bacillati</taxon>
        <taxon>Bacillota</taxon>
        <taxon>Bacilli</taxon>
        <taxon>Lactobacillales</taxon>
        <taxon>Lactobacillaceae</taxon>
        <taxon>Lentilactobacillus</taxon>
    </lineage>
</organism>
<feature type="chain" id="PRO_5006408573" evidence="1">
    <location>
        <begin position="29"/>
        <end position="450"/>
    </location>
</feature>
<gene>
    <name evidence="2" type="ORF">FC98_GL002317</name>
</gene>
<keyword evidence="3" id="KW-1185">Reference proteome</keyword>
<evidence type="ECO:0000313" key="3">
    <source>
        <dbReference type="Proteomes" id="UP000051439"/>
    </source>
</evidence>
<evidence type="ECO:0000256" key="1">
    <source>
        <dbReference type="SAM" id="SignalP"/>
    </source>
</evidence>
<dbReference type="RefSeq" id="WP_084989042.1">
    <property type="nucleotide sequence ID" value="NZ_AZEB01000057.1"/>
</dbReference>
<evidence type="ECO:0000313" key="2">
    <source>
        <dbReference type="EMBL" id="KRL18603.1"/>
    </source>
</evidence>
<comment type="caution">
    <text evidence="2">The sequence shown here is derived from an EMBL/GenBank/DDBJ whole genome shotgun (WGS) entry which is preliminary data.</text>
</comment>
<dbReference type="Proteomes" id="UP000051439">
    <property type="component" value="Unassembled WGS sequence"/>
</dbReference>